<protein>
    <recommendedName>
        <fullName evidence="2">DUF1468 domain-containing protein</fullName>
    </recommendedName>
</protein>
<keyword evidence="1" id="KW-0472">Membrane</keyword>
<feature type="transmembrane region" description="Helical" evidence="1">
    <location>
        <begin position="112"/>
        <end position="131"/>
    </location>
</feature>
<gene>
    <name evidence="3" type="ORF">ATN84_23345</name>
</gene>
<proteinExistence type="predicted"/>
<feature type="transmembrane region" description="Helical" evidence="1">
    <location>
        <begin position="7"/>
        <end position="26"/>
    </location>
</feature>
<dbReference type="EMBL" id="LNTU01000002">
    <property type="protein sequence ID" value="KXF78111.1"/>
    <property type="molecule type" value="Genomic_DNA"/>
</dbReference>
<feature type="domain" description="DUF1468" evidence="2">
    <location>
        <begin position="7"/>
        <end position="136"/>
    </location>
</feature>
<accession>A0A135HY64</accession>
<organism evidence="3 4">
    <name type="scientific">Paramesorhizobium deserti</name>
    <dbReference type="NCBI Taxonomy" id="1494590"/>
    <lineage>
        <taxon>Bacteria</taxon>
        <taxon>Pseudomonadati</taxon>
        <taxon>Pseudomonadota</taxon>
        <taxon>Alphaproteobacteria</taxon>
        <taxon>Hyphomicrobiales</taxon>
        <taxon>Phyllobacteriaceae</taxon>
        <taxon>Paramesorhizobium</taxon>
    </lineage>
</organism>
<keyword evidence="4" id="KW-1185">Reference proteome</keyword>
<dbReference type="InterPro" id="IPR009936">
    <property type="entry name" value="DUF1468"/>
</dbReference>
<feature type="transmembrane region" description="Helical" evidence="1">
    <location>
        <begin position="66"/>
        <end position="82"/>
    </location>
</feature>
<dbReference type="AlphaFoldDB" id="A0A135HY64"/>
<keyword evidence="1" id="KW-1133">Transmembrane helix</keyword>
<name>A0A135HY64_9HYPH</name>
<feature type="transmembrane region" description="Helical" evidence="1">
    <location>
        <begin position="88"/>
        <end position="105"/>
    </location>
</feature>
<evidence type="ECO:0000313" key="4">
    <source>
        <dbReference type="Proteomes" id="UP000070107"/>
    </source>
</evidence>
<sequence length="147" mass="15858">MRNVDFWVGLILTGAGGYALFEASGFDAASRVFPMAVASLLLVLGFMLFLNCIIRGTGRPLPLREIGLVLLCVVLVGGWALLLKARLGFALSTFLLQLGLAWLAGERQPLRLVAFAALITVVTYLIFVVVLDVRLPRSILSFIAPGL</sequence>
<feature type="transmembrane region" description="Helical" evidence="1">
    <location>
        <begin position="32"/>
        <end position="54"/>
    </location>
</feature>
<dbReference type="Proteomes" id="UP000070107">
    <property type="component" value="Unassembled WGS sequence"/>
</dbReference>
<dbReference type="STRING" id="1494590.ATN84_23345"/>
<comment type="caution">
    <text evidence="3">The sequence shown here is derived from an EMBL/GenBank/DDBJ whole genome shotgun (WGS) entry which is preliminary data.</text>
</comment>
<evidence type="ECO:0000256" key="1">
    <source>
        <dbReference type="SAM" id="Phobius"/>
    </source>
</evidence>
<reference evidence="3 4" key="1">
    <citation type="submission" date="2015-11" db="EMBL/GenBank/DDBJ databases">
        <title>Draft genome sequence of Paramesorhizobium deserti A-3-E, a strain highly resistant to diverse beta-lactam antibiotics.</title>
        <authorList>
            <person name="Lv R."/>
            <person name="Yang X."/>
            <person name="Fang N."/>
            <person name="Guo J."/>
            <person name="Luo X."/>
            <person name="Peng F."/>
            <person name="Yang R."/>
            <person name="Cui Y."/>
            <person name="Fang C."/>
            <person name="Song Y."/>
        </authorList>
    </citation>
    <scope>NUCLEOTIDE SEQUENCE [LARGE SCALE GENOMIC DNA]</scope>
    <source>
        <strain evidence="3 4">A-3-E</strain>
    </source>
</reference>
<evidence type="ECO:0000313" key="3">
    <source>
        <dbReference type="EMBL" id="KXF78111.1"/>
    </source>
</evidence>
<keyword evidence="1" id="KW-0812">Transmembrane</keyword>
<evidence type="ECO:0000259" key="2">
    <source>
        <dbReference type="Pfam" id="PF07331"/>
    </source>
</evidence>
<dbReference type="Pfam" id="PF07331">
    <property type="entry name" value="TctB"/>
    <property type="match status" value="1"/>
</dbReference>